<evidence type="ECO:0000313" key="1">
    <source>
        <dbReference type="Proteomes" id="UP000050741"/>
    </source>
</evidence>
<reference evidence="1" key="2">
    <citation type="submission" date="2014-05" db="EMBL/GenBank/DDBJ databases">
        <title>The genome and life-stage specific transcriptomes of Globodera pallida elucidate key aspects of plant parasitism by a cyst nematode.</title>
        <authorList>
            <person name="Cotton J.A."/>
            <person name="Lilley C.J."/>
            <person name="Jones L.M."/>
            <person name="Kikuchi T."/>
            <person name="Reid A.J."/>
            <person name="Thorpe P."/>
            <person name="Tsai I.J."/>
            <person name="Beasley H."/>
            <person name="Blok V."/>
            <person name="Cock P.J.A."/>
            <person name="Van den Akker S.E."/>
            <person name="Holroyd N."/>
            <person name="Hunt M."/>
            <person name="Mantelin S."/>
            <person name="Naghra H."/>
            <person name="Pain A."/>
            <person name="Palomares-Rius J.E."/>
            <person name="Zarowiecki M."/>
            <person name="Berriman M."/>
            <person name="Jones J.T."/>
            <person name="Urwin P.E."/>
        </authorList>
    </citation>
    <scope>NUCLEOTIDE SEQUENCE [LARGE SCALE GENOMIC DNA]</scope>
    <source>
        <strain evidence="1">Lindley</strain>
    </source>
</reference>
<name>A0A183C5D3_GLOPA</name>
<proteinExistence type="predicted"/>
<dbReference type="Proteomes" id="UP000050741">
    <property type="component" value="Unassembled WGS sequence"/>
</dbReference>
<protein>
    <submittedName>
        <fullName evidence="2 3">Cytochrome P450</fullName>
    </submittedName>
</protein>
<accession>A0A183C5D3</accession>
<sequence length="72" mass="8571">MAHNHLLIGNVCAFHWRSLVWDIKRRLLHSLPQQLDKAFNYGPGSCLHVTEGLAKFLLWIGYRFHELKFNRR</sequence>
<dbReference type="WBParaSite" id="GPLIN_000807700">
    <property type="protein sequence ID" value="GPLIN_000807700"/>
    <property type="gene ID" value="GPLIN_000807700"/>
</dbReference>
<organism evidence="1 3">
    <name type="scientific">Globodera pallida</name>
    <name type="common">Potato cyst nematode worm</name>
    <name type="synonym">Heterodera pallida</name>
    <dbReference type="NCBI Taxonomy" id="36090"/>
    <lineage>
        <taxon>Eukaryota</taxon>
        <taxon>Metazoa</taxon>
        <taxon>Ecdysozoa</taxon>
        <taxon>Nematoda</taxon>
        <taxon>Chromadorea</taxon>
        <taxon>Rhabditida</taxon>
        <taxon>Tylenchina</taxon>
        <taxon>Tylenchomorpha</taxon>
        <taxon>Tylenchoidea</taxon>
        <taxon>Heteroderidae</taxon>
        <taxon>Heteroderinae</taxon>
        <taxon>Globodera</taxon>
    </lineage>
</organism>
<evidence type="ECO:0000313" key="2">
    <source>
        <dbReference type="WBParaSite" id="GPLIN_000807700"/>
    </source>
</evidence>
<dbReference type="AlphaFoldDB" id="A0A183C5D3"/>
<keyword evidence="1" id="KW-1185">Reference proteome</keyword>
<evidence type="ECO:0000313" key="3">
    <source>
        <dbReference type="WBParaSite" id="GPLIN_000807800"/>
    </source>
</evidence>
<reference evidence="2 3" key="3">
    <citation type="submission" date="2016-06" db="UniProtKB">
        <authorList>
            <consortium name="WormBaseParasite"/>
        </authorList>
    </citation>
    <scope>IDENTIFICATION</scope>
</reference>
<dbReference type="WBParaSite" id="GPLIN_000807800">
    <property type="protein sequence ID" value="GPLIN_000807800"/>
    <property type="gene ID" value="GPLIN_000807800"/>
</dbReference>
<reference evidence="1" key="1">
    <citation type="submission" date="2013-12" db="EMBL/GenBank/DDBJ databases">
        <authorList>
            <person name="Aslett M."/>
        </authorList>
    </citation>
    <scope>NUCLEOTIDE SEQUENCE [LARGE SCALE GENOMIC DNA]</scope>
    <source>
        <strain evidence="1">Lindley</strain>
    </source>
</reference>